<gene>
    <name evidence="1" type="ORF">SISNIDRAFT_492086</name>
</gene>
<accession>A0A164M316</accession>
<protein>
    <submittedName>
        <fullName evidence="1">Uncharacterized protein</fullName>
    </submittedName>
</protein>
<dbReference type="EMBL" id="KV419577">
    <property type="protein sequence ID" value="KZS86302.1"/>
    <property type="molecule type" value="Genomic_DNA"/>
</dbReference>
<name>A0A164M316_9AGAM</name>
<sequence length="380" mass="43626">MSRVKSASALLANSGSGTCTHTCIKEDARCGYTEAGDASSFRKHVSSKPVHPDCSKDCPSYISTILGERLFRIGLFIKEEVKQKHWSEAETLLGFVPCDNQHGTSYINHIRKLTDQELNGYVLEDTENNRIFINEWIYLLGVMASCNPNVQVLVGSQRCLWLAFQHDDKAFMEKLNTRCDCILSFNCNEIFDKKYKPASQRKLLDSLQASPINQLFWPSFKENLELNNLMRTITCFDVAALLRTDTARPYTAKPELWPQSNQNSYVMKRNQSDSGRHIVFDAEPRHDPCVNPEMCYWVKQEKVDTLRSVGEVRVRLINRHINMIHWTVPKGNDLEVQALERIRPLSTIKGRDADLNDWLASGDSEDFQDHDQGWNDLEMF</sequence>
<dbReference type="Proteomes" id="UP000076722">
    <property type="component" value="Unassembled WGS sequence"/>
</dbReference>
<keyword evidence="2" id="KW-1185">Reference proteome</keyword>
<organism evidence="1 2">
    <name type="scientific">Sistotremastrum niveocremeum HHB9708</name>
    <dbReference type="NCBI Taxonomy" id="1314777"/>
    <lineage>
        <taxon>Eukaryota</taxon>
        <taxon>Fungi</taxon>
        <taxon>Dikarya</taxon>
        <taxon>Basidiomycota</taxon>
        <taxon>Agaricomycotina</taxon>
        <taxon>Agaricomycetes</taxon>
        <taxon>Sistotremastrales</taxon>
        <taxon>Sistotremastraceae</taxon>
        <taxon>Sertulicium</taxon>
        <taxon>Sertulicium niveocremeum</taxon>
    </lineage>
</organism>
<dbReference type="AlphaFoldDB" id="A0A164M316"/>
<evidence type="ECO:0000313" key="1">
    <source>
        <dbReference type="EMBL" id="KZS86302.1"/>
    </source>
</evidence>
<proteinExistence type="predicted"/>
<evidence type="ECO:0000313" key="2">
    <source>
        <dbReference type="Proteomes" id="UP000076722"/>
    </source>
</evidence>
<reference evidence="1 2" key="1">
    <citation type="journal article" date="2016" name="Mol. Biol. Evol.">
        <title>Comparative Genomics of Early-Diverging Mushroom-Forming Fungi Provides Insights into the Origins of Lignocellulose Decay Capabilities.</title>
        <authorList>
            <person name="Nagy L.G."/>
            <person name="Riley R."/>
            <person name="Tritt A."/>
            <person name="Adam C."/>
            <person name="Daum C."/>
            <person name="Floudas D."/>
            <person name="Sun H."/>
            <person name="Yadav J.S."/>
            <person name="Pangilinan J."/>
            <person name="Larsson K.H."/>
            <person name="Matsuura K."/>
            <person name="Barry K."/>
            <person name="Labutti K."/>
            <person name="Kuo R."/>
            <person name="Ohm R.A."/>
            <person name="Bhattacharya S.S."/>
            <person name="Shirouzu T."/>
            <person name="Yoshinaga Y."/>
            <person name="Martin F.M."/>
            <person name="Grigoriev I.V."/>
            <person name="Hibbett D.S."/>
        </authorList>
    </citation>
    <scope>NUCLEOTIDE SEQUENCE [LARGE SCALE GENOMIC DNA]</scope>
    <source>
        <strain evidence="1 2">HHB9708</strain>
    </source>
</reference>
<feature type="non-terminal residue" evidence="1">
    <location>
        <position position="380"/>
    </location>
</feature>